<keyword evidence="4" id="KW-0676">Redox-active center</keyword>
<dbReference type="CDD" id="cd02966">
    <property type="entry name" value="TlpA_like_family"/>
    <property type="match status" value="1"/>
</dbReference>
<evidence type="ECO:0000256" key="1">
    <source>
        <dbReference type="ARBA" id="ARBA00004196"/>
    </source>
</evidence>
<dbReference type="EMBL" id="JBHUMD010000026">
    <property type="protein sequence ID" value="MFD2602965.1"/>
    <property type="molecule type" value="Genomic_DNA"/>
</dbReference>
<dbReference type="InterPro" id="IPR017937">
    <property type="entry name" value="Thioredoxin_CS"/>
</dbReference>
<sequence>MKHSIIFVLVFSLFVMSANAQIKPGDQLPKLTLTDVSGKSMDLQPIKGKVVLVDFWASWCGPCRVTNKKLVKLYEKYKIANLEIVGISLDKDKSKWLAAVKKDKITYMQLNDPEGFEAKSAIAFGVEQMPASYLFDAAGRLVAINPTEDQIKNEVNKKK</sequence>
<dbReference type="Pfam" id="PF00578">
    <property type="entry name" value="AhpC-TSA"/>
    <property type="match status" value="1"/>
</dbReference>
<evidence type="ECO:0000259" key="6">
    <source>
        <dbReference type="PROSITE" id="PS51352"/>
    </source>
</evidence>
<dbReference type="PANTHER" id="PTHR42852">
    <property type="entry name" value="THIOL:DISULFIDE INTERCHANGE PROTEIN DSBE"/>
    <property type="match status" value="1"/>
</dbReference>
<dbReference type="PROSITE" id="PS51352">
    <property type="entry name" value="THIOREDOXIN_2"/>
    <property type="match status" value="1"/>
</dbReference>
<dbReference type="PANTHER" id="PTHR42852:SF6">
    <property type="entry name" value="THIOL:DISULFIDE INTERCHANGE PROTEIN DSBE"/>
    <property type="match status" value="1"/>
</dbReference>
<dbReference type="InterPro" id="IPR036249">
    <property type="entry name" value="Thioredoxin-like_sf"/>
</dbReference>
<feature type="domain" description="Thioredoxin" evidence="6">
    <location>
        <begin position="22"/>
        <end position="159"/>
    </location>
</feature>
<feature type="signal peptide" evidence="5">
    <location>
        <begin position="1"/>
        <end position="20"/>
    </location>
</feature>
<dbReference type="SUPFAM" id="SSF52833">
    <property type="entry name" value="Thioredoxin-like"/>
    <property type="match status" value="1"/>
</dbReference>
<evidence type="ECO:0000313" key="8">
    <source>
        <dbReference type="Proteomes" id="UP001597480"/>
    </source>
</evidence>
<organism evidence="7 8">
    <name type="scientific">Flavobacterium suzhouense</name>
    <dbReference type="NCBI Taxonomy" id="1529638"/>
    <lineage>
        <taxon>Bacteria</taxon>
        <taxon>Pseudomonadati</taxon>
        <taxon>Bacteroidota</taxon>
        <taxon>Flavobacteriia</taxon>
        <taxon>Flavobacteriales</taxon>
        <taxon>Flavobacteriaceae</taxon>
        <taxon>Flavobacterium</taxon>
    </lineage>
</organism>
<comment type="subcellular location">
    <subcellularLocation>
        <location evidence="1">Cell envelope</location>
    </subcellularLocation>
</comment>
<name>A0ABW5NVI0_9FLAO</name>
<evidence type="ECO:0000313" key="7">
    <source>
        <dbReference type="EMBL" id="MFD2602965.1"/>
    </source>
</evidence>
<dbReference type="RefSeq" id="WP_379821491.1">
    <property type="nucleotide sequence ID" value="NZ_JBHUMD010000026.1"/>
</dbReference>
<evidence type="ECO:0000256" key="2">
    <source>
        <dbReference type="ARBA" id="ARBA00022748"/>
    </source>
</evidence>
<proteinExistence type="predicted"/>
<gene>
    <name evidence="7" type="ORF">ACFSR3_12930</name>
</gene>
<reference evidence="8" key="1">
    <citation type="journal article" date="2019" name="Int. J. Syst. Evol. Microbiol.">
        <title>The Global Catalogue of Microorganisms (GCM) 10K type strain sequencing project: providing services to taxonomists for standard genome sequencing and annotation.</title>
        <authorList>
            <consortium name="The Broad Institute Genomics Platform"/>
            <consortium name="The Broad Institute Genome Sequencing Center for Infectious Disease"/>
            <person name="Wu L."/>
            <person name="Ma J."/>
        </authorList>
    </citation>
    <scope>NUCLEOTIDE SEQUENCE [LARGE SCALE GENOMIC DNA]</scope>
    <source>
        <strain evidence="8">KCTC 42107</strain>
    </source>
</reference>
<dbReference type="Proteomes" id="UP001597480">
    <property type="component" value="Unassembled WGS sequence"/>
</dbReference>
<keyword evidence="3" id="KW-1015">Disulfide bond</keyword>
<comment type="caution">
    <text evidence="7">The sequence shown here is derived from an EMBL/GenBank/DDBJ whole genome shotgun (WGS) entry which is preliminary data.</text>
</comment>
<evidence type="ECO:0000256" key="3">
    <source>
        <dbReference type="ARBA" id="ARBA00023157"/>
    </source>
</evidence>
<evidence type="ECO:0000256" key="4">
    <source>
        <dbReference type="ARBA" id="ARBA00023284"/>
    </source>
</evidence>
<keyword evidence="2" id="KW-0201">Cytochrome c-type biogenesis</keyword>
<accession>A0ABW5NVI0</accession>
<dbReference type="InterPro" id="IPR013766">
    <property type="entry name" value="Thioredoxin_domain"/>
</dbReference>
<keyword evidence="5" id="KW-0732">Signal</keyword>
<protein>
    <submittedName>
        <fullName evidence="7">TlpA family protein disulfide reductase</fullName>
    </submittedName>
</protein>
<dbReference type="InterPro" id="IPR000866">
    <property type="entry name" value="AhpC/TSA"/>
</dbReference>
<feature type="chain" id="PRO_5045300917" evidence="5">
    <location>
        <begin position="21"/>
        <end position="159"/>
    </location>
</feature>
<dbReference type="Gene3D" id="3.40.30.10">
    <property type="entry name" value="Glutaredoxin"/>
    <property type="match status" value="1"/>
</dbReference>
<evidence type="ECO:0000256" key="5">
    <source>
        <dbReference type="SAM" id="SignalP"/>
    </source>
</evidence>
<keyword evidence="8" id="KW-1185">Reference proteome</keyword>
<dbReference type="InterPro" id="IPR050553">
    <property type="entry name" value="Thioredoxin_ResA/DsbE_sf"/>
</dbReference>
<dbReference type="PROSITE" id="PS00194">
    <property type="entry name" value="THIOREDOXIN_1"/>
    <property type="match status" value="1"/>
</dbReference>